<accession>A0A179BPD5</accession>
<comment type="caution">
    <text evidence="1">The sequence shown here is derived from an EMBL/GenBank/DDBJ whole genome shotgun (WGS) entry which is preliminary data.</text>
</comment>
<evidence type="ECO:0000313" key="2">
    <source>
        <dbReference type="Proteomes" id="UP000078302"/>
    </source>
</evidence>
<dbReference type="SUPFAM" id="SSF53098">
    <property type="entry name" value="Ribonuclease H-like"/>
    <property type="match status" value="1"/>
</dbReference>
<gene>
    <name evidence="1" type="ORF">A4H96_02660</name>
</gene>
<dbReference type="Gene3D" id="3.30.420.10">
    <property type="entry name" value="Ribonuclease H-like superfamily/Ribonuclease H"/>
    <property type="match status" value="1"/>
</dbReference>
<dbReference type="AlphaFoldDB" id="A0A179BPD5"/>
<proteinExistence type="predicted"/>
<sequence>MSDQIGHKIIVIFAHNSLTDPASCIEFGMAITEKNGENISLKEIYGSLINNGVNQITPRASSLSQITRHTLRRAPDRAAALAATLDHAQETNPVMIVTSGAKICRQLLPEIEEKWPRTPWFDVRRAAGKLKQNTFGSSVDDIYYSCQNYNNRGDHDILAQGSTYYRMDSACAPCASVQAMRIARIAEHQFRELKKQRPDINTLKKIVQWCDEPSADVISIQARLVTSMADDTTLAAMSHQQENEDLALFADMELKKRFSAG</sequence>
<reference evidence="1 2" key="1">
    <citation type="submission" date="2016-04" db="EMBL/GenBank/DDBJ databases">
        <title>Acidithiobacillus ferrooxidans genome sequencing and assembly.</title>
        <authorList>
            <person name="Zhou Z."/>
        </authorList>
    </citation>
    <scope>NUCLEOTIDE SEQUENCE [LARGE SCALE GENOMIC DNA]</scope>
    <source>
        <strain evidence="1 2">BY0502</strain>
    </source>
</reference>
<organism evidence="1 2">
    <name type="scientific">Acidithiobacillus ferrooxidans</name>
    <name type="common">Thiobacillus ferrooxidans</name>
    <dbReference type="NCBI Taxonomy" id="920"/>
    <lineage>
        <taxon>Bacteria</taxon>
        <taxon>Pseudomonadati</taxon>
        <taxon>Pseudomonadota</taxon>
        <taxon>Acidithiobacillia</taxon>
        <taxon>Acidithiobacillales</taxon>
        <taxon>Acidithiobacillaceae</taxon>
        <taxon>Acidithiobacillus</taxon>
    </lineage>
</organism>
<protein>
    <submittedName>
        <fullName evidence="1">Uncharacterized protein</fullName>
    </submittedName>
</protein>
<evidence type="ECO:0000313" key="1">
    <source>
        <dbReference type="EMBL" id="OAP92981.1"/>
    </source>
</evidence>
<dbReference type="InterPro" id="IPR036397">
    <property type="entry name" value="RNaseH_sf"/>
</dbReference>
<name>A0A179BPD5_ACIFR</name>
<dbReference type="Proteomes" id="UP000078302">
    <property type="component" value="Unassembled WGS sequence"/>
</dbReference>
<dbReference type="GO" id="GO:0003676">
    <property type="term" value="F:nucleic acid binding"/>
    <property type="evidence" value="ECO:0007669"/>
    <property type="project" value="InterPro"/>
</dbReference>
<dbReference type="InterPro" id="IPR012337">
    <property type="entry name" value="RNaseH-like_sf"/>
</dbReference>
<dbReference type="EMBL" id="LVXZ01000023">
    <property type="protein sequence ID" value="OAP92981.1"/>
    <property type="molecule type" value="Genomic_DNA"/>
</dbReference>
<keyword evidence="2" id="KW-1185">Reference proteome</keyword>